<dbReference type="GO" id="GO:0006508">
    <property type="term" value="P:proteolysis"/>
    <property type="evidence" value="ECO:0007669"/>
    <property type="project" value="UniProtKB-KW"/>
</dbReference>
<protein>
    <submittedName>
        <fullName evidence="4">Serine protease</fullName>
    </submittedName>
</protein>
<dbReference type="Pfam" id="PF17820">
    <property type="entry name" value="PDZ_6"/>
    <property type="match status" value="1"/>
</dbReference>
<evidence type="ECO:0000256" key="2">
    <source>
        <dbReference type="ARBA" id="ARBA00022801"/>
    </source>
</evidence>
<evidence type="ECO:0000256" key="1">
    <source>
        <dbReference type="ARBA" id="ARBA00022670"/>
    </source>
</evidence>
<dbReference type="SUPFAM" id="SSF50494">
    <property type="entry name" value="Trypsin-like serine proteases"/>
    <property type="match status" value="1"/>
</dbReference>
<dbReference type="PANTHER" id="PTHR43343">
    <property type="entry name" value="PEPTIDASE S12"/>
    <property type="match status" value="1"/>
</dbReference>
<evidence type="ECO:0000259" key="3">
    <source>
        <dbReference type="PROSITE" id="PS50106"/>
    </source>
</evidence>
<name>A0A6J4P6W4_9BURK</name>
<accession>A0A6J4P6W4</accession>
<reference evidence="4" key="1">
    <citation type="submission" date="2020-02" db="EMBL/GenBank/DDBJ databases">
        <authorList>
            <person name="Meier V. D."/>
        </authorList>
    </citation>
    <scope>NUCLEOTIDE SEQUENCE</scope>
    <source>
        <strain evidence="4">AVDCRST_MAG51</strain>
    </source>
</reference>
<gene>
    <name evidence="4" type="ORF">AVDCRST_MAG51-1243</name>
</gene>
<dbReference type="InterPro" id="IPR036034">
    <property type="entry name" value="PDZ_sf"/>
</dbReference>
<dbReference type="InterPro" id="IPR001478">
    <property type="entry name" value="PDZ"/>
</dbReference>
<sequence length="327" mass="33753">MGARDLPLLDTYSHAVSSVAEQAGPSVAAVRVQGGNGQPLGAGSGFLFTPDGYLLTNSHVVRAGRAQPPGGRQRFTASFSDGREFAAHWVGDDPHTDLALLQVDGLSRGALVPAALGRSADVRRGEIAIAIGNPLGYEHTVTAGIVSGMGRSMRTSTGRLIPDVIQTDAAINPGNSGGPLLNARAEVIGVNTALIAGAQAICFAVAIDTAAWVIPQLLREGRVRRGFLGVAGSTMALDRRIIVALGLTQARAVRAVGVEPGSPAAQAGVQAGDLLVGLDGLPVDSVDRLHQLLDASRIGREVLLMVLRPGTREPLYLRARPTESAGA</sequence>
<dbReference type="InterPro" id="IPR051201">
    <property type="entry name" value="Chloro_Bact_Ser_Proteases"/>
</dbReference>
<dbReference type="PANTHER" id="PTHR43343:SF3">
    <property type="entry name" value="PROTEASE DO-LIKE 8, CHLOROPLASTIC"/>
    <property type="match status" value="1"/>
</dbReference>
<dbReference type="PRINTS" id="PR00834">
    <property type="entry name" value="PROTEASES2C"/>
</dbReference>
<dbReference type="SMART" id="SM00228">
    <property type="entry name" value="PDZ"/>
    <property type="match status" value="1"/>
</dbReference>
<dbReference type="InterPro" id="IPR041489">
    <property type="entry name" value="PDZ_6"/>
</dbReference>
<dbReference type="InterPro" id="IPR009003">
    <property type="entry name" value="Peptidase_S1_PA"/>
</dbReference>
<dbReference type="GO" id="GO:0004252">
    <property type="term" value="F:serine-type endopeptidase activity"/>
    <property type="evidence" value="ECO:0007669"/>
    <property type="project" value="InterPro"/>
</dbReference>
<keyword evidence="2" id="KW-0378">Hydrolase</keyword>
<organism evidence="4">
    <name type="scientific">uncultured Ramlibacter sp</name>
    <dbReference type="NCBI Taxonomy" id="260755"/>
    <lineage>
        <taxon>Bacteria</taxon>
        <taxon>Pseudomonadati</taxon>
        <taxon>Pseudomonadota</taxon>
        <taxon>Betaproteobacteria</taxon>
        <taxon>Burkholderiales</taxon>
        <taxon>Comamonadaceae</taxon>
        <taxon>Ramlibacter</taxon>
        <taxon>environmental samples</taxon>
    </lineage>
</organism>
<dbReference type="Gene3D" id="2.40.10.120">
    <property type="match status" value="1"/>
</dbReference>
<dbReference type="Gene3D" id="2.30.42.10">
    <property type="match status" value="1"/>
</dbReference>
<dbReference type="Pfam" id="PF13365">
    <property type="entry name" value="Trypsin_2"/>
    <property type="match status" value="1"/>
</dbReference>
<dbReference type="EMBL" id="CADCUX010000280">
    <property type="protein sequence ID" value="CAA9407944.1"/>
    <property type="molecule type" value="Genomic_DNA"/>
</dbReference>
<dbReference type="PROSITE" id="PS50106">
    <property type="entry name" value="PDZ"/>
    <property type="match status" value="1"/>
</dbReference>
<dbReference type="SUPFAM" id="SSF50156">
    <property type="entry name" value="PDZ domain-like"/>
    <property type="match status" value="1"/>
</dbReference>
<evidence type="ECO:0000313" key="4">
    <source>
        <dbReference type="EMBL" id="CAA9407944.1"/>
    </source>
</evidence>
<dbReference type="AlphaFoldDB" id="A0A6J4P6W4"/>
<feature type="domain" description="PDZ" evidence="3">
    <location>
        <begin position="234"/>
        <end position="310"/>
    </location>
</feature>
<dbReference type="InterPro" id="IPR001940">
    <property type="entry name" value="Peptidase_S1C"/>
</dbReference>
<keyword evidence="1 4" id="KW-0645">Protease</keyword>
<proteinExistence type="predicted"/>